<organism evidence="3 4">
    <name type="scientific">Nakamurella leprariae</name>
    <dbReference type="NCBI Taxonomy" id="2803911"/>
    <lineage>
        <taxon>Bacteria</taxon>
        <taxon>Bacillati</taxon>
        <taxon>Actinomycetota</taxon>
        <taxon>Actinomycetes</taxon>
        <taxon>Nakamurellales</taxon>
        <taxon>Nakamurellaceae</taxon>
        <taxon>Nakamurella</taxon>
    </lineage>
</organism>
<name>A0A938YFN8_9ACTN</name>
<dbReference type="InterPro" id="IPR002347">
    <property type="entry name" value="SDR_fam"/>
</dbReference>
<dbReference type="AlphaFoldDB" id="A0A938YFN8"/>
<dbReference type="Gene3D" id="3.40.50.720">
    <property type="entry name" value="NAD(P)-binding Rossmann-like Domain"/>
    <property type="match status" value="1"/>
</dbReference>
<proteinExistence type="inferred from homology"/>
<dbReference type="PROSITE" id="PS00061">
    <property type="entry name" value="ADH_SHORT"/>
    <property type="match status" value="1"/>
</dbReference>
<dbReference type="RefSeq" id="WP_205261660.1">
    <property type="nucleotide sequence ID" value="NZ_JAERWK010000020.1"/>
</dbReference>
<accession>A0A938YFN8</accession>
<reference evidence="3" key="1">
    <citation type="submission" date="2021-01" db="EMBL/GenBank/DDBJ databases">
        <title>YIM 132084 draft genome.</title>
        <authorList>
            <person name="An D."/>
        </authorList>
    </citation>
    <scope>NUCLEOTIDE SEQUENCE</scope>
    <source>
        <strain evidence="3">YIM 132084</strain>
    </source>
</reference>
<dbReference type="CDD" id="cd05233">
    <property type="entry name" value="SDR_c"/>
    <property type="match status" value="1"/>
</dbReference>
<comment type="caution">
    <text evidence="3">The sequence shown here is derived from an EMBL/GenBank/DDBJ whole genome shotgun (WGS) entry which is preliminary data.</text>
</comment>
<dbReference type="PRINTS" id="PR00080">
    <property type="entry name" value="SDRFAMILY"/>
</dbReference>
<dbReference type="InterPro" id="IPR020904">
    <property type="entry name" value="Sc_DH/Rdtase_CS"/>
</dbReference>
<dbReference type="FunFam" id="3.40.50.720:FF:000084">
    <property type="entry name" value="Short-chain dehydrogenase reductase"/>
    <property type="match status" value="1"/>
</dbReference>
<protein>
    <submittedName>
        <fullName evidence="3">SDR family oxidoreductase</fullName>
    </submittedName>
</protein>
<dbReference type="SUPFAM" id="SSF51735">
    <property type="entry name" value="NAD(P)-binding Rossmann-fold domains"/>
    <property type="match status" value="1"/>
</dbReference>
<evidence type="ECO:0000313" key="4">
    <source>
        <dbReference type="Proteomes" id="UP000663792"/>
    </source>
</evidence>
<dbReference type="Pfam" id="PF13561">
    <property type="entry name" value="adh_short_C2"/>
    <property type="match status" value="1"/>
</dbReference>
<gene>
    <name evidence="3" type="ORF">JL106_15655</name>
</gene>
<dbReference type="GO" id="GO:0016491">
    <property type="term" value="F:oxidoreductase activity"/>
    <property type="evidence" value="ECO:0007669"/>
    <property type="project" value="UniProtKB-KW"/>
</dbReference>
<dbReference type="PANTHER" id="PTHR24321:SF8">
    <property type="entry name" value="ESTRADIOL 17-BETA-DEHYDROGENASE 8-RELATED"/>
    <property type="match status" value="1"/>
</dbReference>
<keyword evidence="2" id="KW-0560">Oxidoreductase</keyword>
<dbReference type="PANTHER" id="PTHR24321">
    <property type="entry name" value="DEHYDROGENASES, SHORT CHAIN"/>
    <property type="match status" value="1"/>
</dbReference>
<evidence type="ECO:0000256" key="2">
    <source>
        <dbReference type="ARBA" id="ARBA00023002"/>
    </source>
</evidence>
<evidence type="ECO:0000313" key="3">
    <source>
        <dbReference type="EMBL" id="MBM9468718.1"/>
    </source>
</evidence>
<dbReference type="InterPro" id="IPR036291">
    <property type="entry name" value="NAD(P)-bd_dom_sf"/>
</dbReference>
<evidence type="ECO:0000256" key="1">
    <source>
        <dbReference type="ARBA" id="ARBA00006484"/>
    </source>
</evidence>
<keyword evidence="4" id="KW-1185">Reference proteome</keyword>
<dbReference type="Proteomes" id="UP000663792">
    <property type="component" value="Unassembled WGS sequence"/>
</dbReference>
<comment type="similarity">
    <text evidence="1">Belongs to the short-chain dehydrogenases/reductases (SDR) family.</text>
</comment>
<dbReference type="PRINTS" id="PR00081">
    <property type="entry name" value="GDHRDH"/>
</dbReference>
<dbReference type="EMBL" id="JAERWK010000020">
    <property type="protein sequence ID" value="MBM9468718.1"/>
    <property type="molecule type" value="Genomic_DNA"/>
</dbReference>
<sequence length="265" mass="26901">MAGDLTGKIAVITGGASGIGQATAVRFAKEGADIVIGDLKDGDDTIRLVEEQGRKAIFVRTDTTDEAQVDGLIAAAVETFGKVDVCVASAGIASVQGASNIQIRARGGDATYVHNLDTASFTRVIDINVTGVMQTCRAAARQMLAQGEGGSIITIASTAGKIPLAGAAAYCTSKAAVIMLTKVMAKELATTGIRVNAVGPGYTATPMIAGIEDNQPAMDSAMSITPMGRLGTPDEQAAACLFLASSESSFMTGQVLHPAGGQFTG</sequence>